<sequence length="581" mass="67898">MCIKQHNDELTNNTVSSFINCLTGTNESSFLEYNYLNDNMEYNNYTSSSGSDSQQFAISFEQFILNMADNEKLNEFLKYLNILNSSFTPVPGSIVPFDTSFSLSTSNTNSYRLLSFLSLWFVLIVNPIVILFGVTGNLLATYILIRCNIAKLPVSFYTITLNISDTLNLLIPVFIFWLDNCINRTSELGYFRDRSNFLWLVINLTIYIITFRNIAVMTLMSILCCLYPIFMQEIRSFVSINASMSNLSRKKSNSYPTIRKRCYYSQKHEYAYDIIGIILSCFLHILPLTFVAAMNIMIILRLKQRQYRMTSSTNLLQSQTSSKKIKSLNYLPKKNSNSYNNSLSKKRNNHRKRNQTNLQSTLIIDRKDQATSTDLSIQTLHLSNPLSTKSNNTRTARRHHSRDRTITIMLVSVALSYLILTLPYRLFWSYHVYIKRVHPKKLDSSIYLSKMLCIDHVLRTIRNIHYGTNFVFFIFLSKTFRRKFRQIFIERFFQLTNHLFNRNSTTINKNYTIYSKNNRQRQINFKLENKRNIKTNNIEHVIGIESFSRSIFDETPSLIGDIRIQEDEIIPIIGLEHNNLS</sequence>
<evidence type="ECO:0000313" key="4">
    <source>
        <dbReference type="Proteomes" id="UP000663874"/>
    </source>
</evidence>
<dbReference type="AlphaFoldDB" id="A0A818RPP5"/>
<feature type="transmembrane region" description="Helical" evidence="2">
    <location>
        <begin position="406"/>
        <end position="427"/>
    </location>
</feature>
<dbReference type="SUPFAM" id="SSF81321">
    <property type="entry name" value="Family A G protein-coupled receptor-like"/>
    <property type="match status" value="1"/>
</dbReference>
<feature type="transmembrane region" description="Helical" evidence="2">
    <location>
        <begin position="113"/>
        <end position="134"/>
    </location>
</feature>
<feature type="transmembrane region" description="Helical" evidence="2">
    <location>
        <begin position="274"/>
        <end position="300"/>
    </location>
</feature>
<organism evidence="3 4">
    <name type="scientific">Rotaria sordida</name>
    <dbReference type="NCBI Taxonomy" id="392033"/>
    <lineage>
        <taxon>Eukaryota</taxon>
        <taxon>Metazoa</taxon>
        <taxon>Spiralia</taxon>
        <taxon>Gnathifera</taxon>
        <taxon>Rotifera</taxon>
        <taxon>Eurotatoria</taxon>
        <taxon>Bdelloidea</taxon>
        <taxon>Philodinida</taxon>
        <taxon>Philodinidae</taxon>
        <taxon>Rotaria</taxon>
    </lineage>
</organism>
<feature type="compositionally biased region" description="Low complexity" evidence="1">
    <location>
        <begin position="331"/>
        <end position="343"/>
    </location>
</feature>
<protein>
    <recommendedName>
        <fullName evidence="5">G-protein coupled receptors family 1 profile domain-containing protein</fullName>
    </recommendedName>
</protein>
<dbReference type="EMBL" id="CAJOBE010000570">
    <property type="protein sequence ID" value="CAF3660675.1"/>
    <property type="molecule type" value="Genomic_DNA"/>
</dbReference>
<evidence type="ECO:0000256" key="1">
    <source>
        <dbReference type="SAM" id="MobiDB-lite"/>
    </source>
</evidence>
<evidence type="ECO:0008006" key="5">
    <source>
        <dbReference type="Google" id="ProtNLM"/>
    </source>
</evidence>
<keyword evidence="2" id="KW-1133">Transmembrane helix</keyword>
<feature type="compositionally biased region" description="Basic residues" evidence="1">
    <location>
        <begin position="344"/>
        <end position="354"/>
    </location>
</feature>
<dbReference type="Proteomes" id="UP000663874">
    <property type="component" value="Unassembled WGS sequence"/>
</dbReference>
<feature type="region of interest" description="Disordered" evidence="1">
    <location>
        <begin position="331"/>
        <end position="358"/>
    </location>
</feature>
<evidence type="ECO:0000256" key="2">
    <source>
        <dbReference type="SAM" id="Phobius"/>
    </source>
</evidence>
<reference evidence="3" key="1">
    <citation type="submission" date="2021-02" db="EMBL/GenBank/DDBJ databases">
        <authorList>
            <person name="Nowell W R."/>
        </authorList>
    </citation>
    <scope>NUCLEOTIDE SEQUENCE</scope>
</reference>
<feature type="transmembrane region" description="Helical" evidence="2">
    <location>
        <begin position="464"/>
        <end position="481"/>
    </location>
</feature>
<feature type="transmembrane region" description="Helical" evidence="2">
    <location>
        <begin position="197"/>
        <end position="230"/>
    </location>
</feature>
<proteinExistence type="predicted"/>
<evidence type="ECO:0000313" key="3">
    <source>
        <dbReference type="EMBL" id="CAF3660675.1"/>
    </source>
</evidence>
<accession>A0A818RPP5</accession>
<gene>
    <name evidence="3" type="ORF">FNK824_LOCUS6534</name>
</gene>
<comment type="caution">
    <text evidence="3">The sequence shown here is derived from an EMBL/GenBank/DDBJ whole genome shotgun (WGS) entry which is preliminary data.</text>
</comment>
<name>A0A818RPP5_9BILA</name>
<dbReference type="InterPro" id="IPR052954">
    <property type="entry name" value="GPCR-Ligand_Int"/>
</dbReference>
<feature type="transmembrane region" description="Helical" evidence="2">
    <location>
        <begin position="154"/>
        <end position="177"/>
    </location>
</feature>
<keyword evidence="2" id="KW-0812">Transmembrane</keyword>
<keyword evidence="2" id="KW-0472">Membrane</keyword>
<dbReference type="Gene3D" id="1.20.1070.10">
    <property type="entry name" value="Rhodopsin 7-helix transmembrane proteins"/>
    <property type="match status" value="1"/>
</dbReference>
<dbReference type="PANTHER" id="PTHR46641">
    <property type="entry name" value="FMRFAMIDE RECEPTOR-RELATED"/>
    <property type="match status" value="1"/>
</dbReference>